<evidence type="ECO:0000256" key="1">
    <source>
        <dbReference type="SAM" id="MobiDB-lite"/>
    </source>
</evidence>
<accession>A0A2M6W6T8</accession>
<dbReference type="EMBL" id="PFBV01000003">
    <property type="protein sequence ID" value="PIT88500.1"/>
    <property type="molecule type" value="Genomic_DNA"/>
</dbReference>
<gene>
    <name evidence="2" type="ORF">COU29_01820</name>
</gene>
<proteinExistence type="predicted"/>
<sequence length="286" mass="32000">MYSERHLPHQEDGQGHEQKTTDSKFMAYCEKAVKLFCREFSTEGVERLLEFQQQHPEAKFIITASHTNNLDAPSAIKALGVNFDMLLTGESVLLEKLKYLPQRIMIQAIGRDNFFPLDYASEGKKHGVFNPENFDGLSEKMTDGKTPWIANHPFSTTGQMKKASVGPVYLAQKTGAYIVPCGLDMSGGSESMEGVKEITKGLFNRASVKFHVGEPVKLPPIDIGIIDDVFNKRKNNETVSAEEKALFSEVIRKLREQAELLGSNIAEMLPENQRGVYGKTVENRTE</sequence>
<evidence type="ECO:0008006" key="4">
    <source>
        <dbReference type="Google" id="ProtNLM"/>
    </source>
</evidence>
<dbReference type="AlphaFoldDB" id="A0A2M6W6T8"/>
<dbReference type="Proteomes" id="UP000231426">
    <property type="component" value="Unassembled WGS sequence"/>
</dbReference>
<reference evidence="3" key="1">
    <citation type="submission" date="2017-09" db="EMBL/GenBank/DDBJ databases">
        <title>Depth-based differentiation of microbial function through sediment-hosted aquifers and enrichment of novel symbionts in the deep terrestrial subsurface.</title>
        <authorList>
            <person name="Probst A.J."/>
            <person name="Ladd B."/>
            <person name="Jarett J.K."/>
            <person name="Geller-Mcgrath D.E."/>
            <person name="Sieber C.M.K."/>
            <person name="Emerson J.B."/>
            <person name="Anantharaman K."/>
            <person name="Thomas B.C."/>
            <person name="Malmstrom R."/>
            <person name="Stieglmeier M."/>
            <person name="Klingl A."/>
            <person name="Woyke T."/>
            <person name="Ryan C.M."/>
            <person name="Banfield J.F."/>
        </authorList>
    </citation>
    <scope>NUCLEOTIDE SEQUENCE [LARGE SCALE GENOMIC DNA]</scope>
</reference>
<name>A0A2M6W6T8_9BACT</name>
<feature type="region of interest" description="Disordered" evidence="1">
    <location>
        <begin position="1"/>
        <end position="20"/>
    </location>
</feature>
<protein>
    <recommendedName>
        <fullName evidence="4">Phospholipid/glycerol acyltransferase domain-containing protein</fullName>
    </recommendedName>
</protein>
<comment type="caution">
    <text evidence="2">The sequence shown here is derived from an EMBL/GenBank/DDBJ whole genome shotgun (WGS) entry which is preliminary data.</text>
</comment>
<evidence type="ECO:0000313" key="3">
    <source>
        <dbReference type="Proteomes" id="UP000231426"/>
    </source>
</evidence>
<evidence type="ECO:0000313" key="2">
    <source>
        <dbReference type="EMBL" id="PIT88500.1"/>
    </source>
</evidence>
<organism evidence="2 3">
    <name type="scientific">Candidatus Magasanikbacteria bacterium CG10_big_fil_rev_8_21_14_0_10_36_32</name>
    <dbReference type="NCBI Taxonomy" id="1974646"/>
    <lineage>
        <taxon>Bacteria</taxon>
        <taxon>Candidatus Magasanikiibacteriota</taxon>
    </lineage>
</organism>